<evidence type="ECO:0000259" key="4">
    <source>
        <dbReference type="PROSITE" id="PS50949"/>
    </source>
</evidence>
<keyword evidence="3" id="KW-0804">Transcription</keyword>
<dbReference type="PANTHER" id="PTHR43537:SF5">
    <property type="entry name" value="UXU OPERON TRANSCRIPTIONAL REGULATOR"/>
    <property type="match status" value="1"/>
</dbReference>
<dbReference type="Pfam" id="PF00392">
    <property type="entry name" value="GntR"/>
    <property type="match status" value="1"/>
</dbReference>
<dbReference type="Gene3D" id="1.10.10.10">
    <property type="entry name" value="Winged helix-like DNA-binding domain superfamily/Winged helix DNA-binding domain"/>
    <property type="match status" value="1"/>
</dbReference>
<sequence>MTEDHVPPSRRRSTRVPLADRAYEELLLQVIRGRRPPGDWLNIHALSRELNLSATPIREALARLEPTGFVRRNPLRGYEVAPLLSPTEIQQLMDARLLFEPAFAAEAATSSTPAFLQQLVDTIESMEHAGDVTNAESLKESWLADESFHTLLSANTGNPFIHRAFTALGSQLQRFRFSGRAGRTHALEAAKEHREILEAIRRGDGVAAAELMRSHIESARQRTLADERAVHEAAEAAASSTPRRSAR</sequence>
<dbReference type="SMART" id="SM00895">
    <property type="entry name" value="FCD"/>
    <property type="match status" value="1"/>
</dbReference>
<proteinExistence type="predicted"/>
<feature type="domain" description="HTH gntR-type" evidence="4">
    <location>
        <begin position="16"/>
        <end position="83"/>
    </location>
</feature>
<gene>
    <name evidence="5" type="ORF">EV379_3219</name>
</gene>
<dbReference type="PROSITE" id="PS50949">
    <property type="entry name" value="HTH_GNTR"/>
    <property type="match status" value="1"/>
</dbReference>
<dbReference type="AlphaFoldDB" id="A0A4Q8AS67"/>
<keyword evidence="2" id="KW-0238">DNA-binding</keyword>
<dbReference type="SUPFAM" id="SSF48008">
    <property type="entry name" value="GntR ligand-binding domain-like"/>
    <property type="match status" value="1"/>
</dbReference>
<dbReference type="EMBL" id="SHLC01000001">
    <property type="protein sequence ID" value="RZU66849.1"/>
    <property type="molecule type" value="Genomic_DNA"/>
</dbReference>
<dbReference type="Gene3D" id="1.20.120.530">
    <property type="entry name" value="GntR ligand-binding domain-like"/>
    <property type="match status" value="1"/>
</dbReference>
<evidence type="ECO:0000313" key="5">
    <source>
        <dbReference type="EMBL" id="RZU66849.1"/>
    </source>
</evidence>
<evidence type="ECO:0000256" key="1">
    <source>
        <dbReference type="ARBA" id="ARBA00023015"/>
    </source>
</evidence>
<dbReference type="InterPro" id="IPR000524">
    <property type="entry name" value="Tscrpt_reg_HTH_GntR"/>
</dbReference>
<evidence type="ECO:0000313" key="6">
    <source>
        <dbReference type="Proteomes" id="UP000291483"/>
    </source>
</evidence>
<keyword evidence="6" id="KW-1185">Reference proteome</keyword>
<dbReference type="OrthoDB" id="3289286at2"/>
<dbReference type="PANTHER" id="PTHR43537">
    <property type="entry name" value="TRANSCRIPTIONAL REGULATOR, GNTR FAMILY"/>
    <property type="match status" value="1"/>
</dbReference>
<evidence type="ECO:0000256" key="3">
    <source>
        <dbReference type="ARBA" id="ARBA00023163"/>
    </source>
</evidence>
<dbReference type="RefSeq" id="WP_130506985.1">
    <property type="nucleotide sequence ID" value="NZ_SHLC01000001.1"/>
</dbReference>
<dbReference type="InterPro" id="IPR036390">
    <property type="entry name" value="WH_DNA-bd_sf"/>
</dbReference>
<evidence type="ECO:0000256" key="2">
    <source>
        <dbReference type="ARBA" id="ARBA00023125"/>
    </source>
</evidence>
<keyword evidence="1" id="KW-0805">Transcription regulation</keyword>
<comment type="caution">
    <text evidence="5">The sequence shown here is derived from an EMBL/GenBank/DDBJ whole genome shotgun (WGS) entry which is preliminary data.</text>
</comment>
<protein>
    <submittedName>
        <fullName evidence="5">GntR family transcriptional regulator</fullName>
    </submittedName>
</protein>
<dbReference type="GO" id="GO:0003677">
    <property type="term" value="F:DNA binding"/>
    <property type="evidence" value="ECO:0007669"/>
    <property type="project" value="UniProtKB-KW"/>
</dbReference>
<dbReference type="GO" id="GO:0003700">
    <property type="term" value="F:DNA-binding transcription factor activity"/>
    <property type="evidence" value="ECO:0007669"/>
    <property type="project" value="InterPro"/>
</dbReference>
<dbReference type="InterPro" id="IPR036388">
    <property type="entry name" value="WH-like_DNA-bd_sf"/>
</dbReference>
<organism evidence="5 6">
    <name type="scientific">Microterricola gilva</name>
    <dbReference type="NCBI Taxonomy" id="393267"/>
    <lineage>
        <taxon>Bacteria</taxon>
        <taxon>Bacillati</taxon>
        <taxon>Actinomycetota</taxon>
        <taxon>Actinomycetes</taxon>
        <taxon>Micrococcales</taxon>
        <taxon>Microbacteriaceae</taxon>
        <taxon>Microterricola</taxon>
    </lineage>
</organism>
<dbReference type="SMART" id="SM00345">
    <property type="entry name" value="HTH_GNTR"/>
    <property type="match status" value="1"/>
</dbReference>
<name>A0A4Q8AS67_9MICO</name>
<dbReference type="Pfam" id="PF07729">
    <property type="entry name" value="FCD"/>
    <property type="match status" value="1"/>
</dbReference>
<dbReference type="SUPFAM" id="SSF46785">
    <property type="entry name" value="Winged helix' DNA-binding domain"/>
    <property type="match status" value="1"/>
</dbReference>
<dbReference type="InterPro" id="IPR008920">
    <property type="entry name" value="TF_FadR/GntR_C"/>
</dbReference>
<dbReference type="InterPro" id="IPR011711">
    <property type="entry name" value="GntR_C"/>
</dbReference>
<dbReference type="Proteomes" id="UP000291483">
    <property type="component" value="Unassembled WGS sequence"/>
</dbReference>
<accession>A0A4Q8AS67</accession>
<reference evidence="5 6" key="1">
    <citation type="submission" date="2019-02" db="EMBL/GenBank/DDBJ databases">
        <title>Sequencing the genomes of 1000 actinobacteria strains.</title>
        <authorList>
            <person name="Klenk H.-P."/>
        </authorList>
    </citation>
    <scope>NUCLEOTIDE SEQUENCE [LARGE SCALE GENOMIC DNA]</scope>
    <source>
        <strain evidence="5 6">DSM 18319</strain>
    </source>
</reference>